<comment type="caution">
    <text evidence="1">The sequence shown here is derived from an EMBL/GenBank/DDBJ whole genome shotgun (WGS) entry which is preliminary data.</text>
</comment>
<protein>
    <submittedName>
        <fullName evidence="1">Uncharacterized protein</fullName>
    </submittedName>
</protein>
<sequence>MSGNSSTNFEIVTCTGKDKTGALNILYNGIKLKREDEILFENGGKVDFINSELIFAGENGGNKRKRILIANMGFKETNLIREKEGRFVADDRWICCSNKTVKTGNFGSGKVVQICENAIYFIVENNDLNKICDIIWKVKSDNEEIEKAEICYPFILLKYKNDGFEILTFKKSGENGFFDAKKLDLVDKRRVK</sequence>
<accession>A0ABV2AQN8</accession>
<evidence type="ECO:0000313" key="2">
    <source>
        <dbReference type="Proteomes" id="UP001439008"/>
    </source>
</evidence>
<gene>
    <name evidence="1" type="ORF">MHBO_003512</name>
</gene>
<evidence type="ECO:0000313" key="1">
    <source>
        <dbReference type="EMBL" id="MES1921988.1"/>
    </source>
</evidence>
<organism evidence="1 2">
    <name type="scientific">Bonamia ostreae</name>
    <dbReference type="NCBI Taxonomy" id="126728"/>
    <lineage>
        <taxon>Eukaryota</taxon>
        <taxon>Sar</taxon>
        <taxon>Rhizaria</taxon>
        <taxon>Endomyxa</taxon>
        <taxon>Ascetosporea</taxon>
        <taxon>Haplosporida</taxon>
        <taxon>Bonamia</taxon>
    </lineage>
</organism>
<name>A0ABV2AQN8_9EUKA</name>
<reference evidence="1 2" key="1">
    <citation type="journal article" date="2024" name="BMC Biol.">
        <title>Comparative genomics of Ascetosporea gives new insight into the evolutionary basis for animal parasitism in Rhizaria.</title>
        <authorList>
            <person name="Hiltunen Thoren M."/>
            <person name="Onut-Brannstrom I."/>
            <person name="Alfjorden A."/>
            <person name="Peckova H."/>
            <person name="Swords F."/>
            <person name="Hooper C."/>
            <person name="Holzer A.S."/>
            <person name="Bass D."/>
            <person name="Burki F."/>
        </authorList>
    </citation>
    <scope>NUCLEOTIDE SEQUENCE [LARGE SCALE GENOMIC DNA]</scope>
    <source>
        <strain evidence="1">20-A016</strain>
    </source>
</reference>
<keyword evidence="2" id="KW-1185">Reference proteome</keyword>
<dbReference type="EMBL" id="JBDODL010002034">
    <property type="protein sequence ID" value="MES1921988.1"/>
    <property type="molecule type" value="Genomic_DNA"/>
</dbReference>
<dbReference type="Proteomes" id="UP001439008">
    <property type="component" value="Unassembled WGS sequence"/>
</dbReference>
<proteinExistence type="predicted"/>